<accession>A0A370U132</accession>
<evidence type="ECO:0000313" key="2">
    <source>
        <dbReference type="Proteomes" id="UP000254866"/>
    </source>
</evidence>
<reference evidence="1 2" key="1">
    <citation type="journal article" date="2018" name="IMA Fungus">
        <title>IMA Genome-F 9: Draft genome sequence of Annulohypoxylon stygium, Aspergillus mulundensis, Berkeleyomyces basicola (syn. Thielaviopsis basicola), Ceratocystis smalleyi, two Cercospora beticola strains, Coleophoma cylindrospora, Fusarium fracticaudum, Phialophora cf. hyalina, and Morchella septimelata.</title>
        <authorList>
            <person name="Wingfield B.D."/>
            <person name="Bills G.F."/>
            <person name="Dong Y."/>
            <person name="Huang W."/>
            <person name="Nel W.J."/>
            <person name="Swalarsk-Parry B.S."/>
            <person name="Vaghefi N."/>
            <person name="Wilken P.M."/>
            <person name="An Z."/>
            <person name="de Beer Z.W."/>
            <person name="De Vos L."/>
            <person name="Chen L."/>
            <person name="Duong T.A."/>
            <person name="Gao Y."/>
            <person name="Hammerbacher A."/>
            <person name="Kikkert J.R."/>
            <person name="Li Y."/>
            <person name="Li H."/>
            <person name="Li K."/>
            <person name="Li Q."/>
            <person name="Liu X."/>
            <person name="Ma X."/>
            <person name="Naidoo K."/>
            <person name="Pethybridge S.J."/>
            <person name="Sun J."/>
            <person name="Steenkamp E.T."/>
            <person name="van der Nest M.A."/>
            <person name="van Wyk S."/>
            <person name="Wingfield M.J."/>
            <person name="Xiong C."/>
            <person name="Yue Q."/>
            <person name="Zhang X."/>
        </authorList>
    </citation>
    <scope>NUCLEOTIDE SEQUENCE [LARGE SCALE GENOMIC DNA]</scope>
    <source>
        <strain evidence="1 2">BP 5553</strain>
    </source>
</reference>
<dbReference type="PANTHER" id="PTHR21310:SF37">
    <property type="entry name" value="AMINOGLYCOSIDE PHOSPHOTRANSFERASE DOMAIN-CONTAINING PROTEIN"/>
    <property type="match status" value="1"/>
</dbReference>
<dbReference type="OrthoDB" id="3645574at2759"/>
<dbReference type="RefSeq" id="XP_031874146.1">
    <property type="nucleotide sequence ID" value="XM_032010092.1"/>
</dbReference>
<sequence>MARTLPLLRGNITLDRALNDDGNVPIELRYPRQKQEFWKYLSARKDEIEALVSFHLGVSRCRVDDESVWLSSRFNVCIPVHINTPSSARVVLVRIPLPYKVGEALCPGNVDEKLRCEVATYIRMQEMCPDIPIPFLFGFGFPDGQMFTTPENASFLSRLVWYARRTLRAFLRLPNPCRYVGRRRPDALKTGYMIISWVSQGTMLSKSWDTLCHDKARRSNLFHGLARIMLSLNRSHLPRIGSFTLDNQGFTTLTNRPLTLRLHRLENEGIPRSIGRTSTYSATDLYLLDLLGSHDNRICHQPNSIHSKADGEQQLAALTMMRATLQHFTRPGYRYGPFVFSLTNLHQSNIFVDDKWNITSLIDLEWACSLPIEMQCPPYWLSGRAVDSIEPGEHLETFRQIITEYFDAFEQEERDITGEEPLYQTPIMRKCWDTGSFWYFHAANSPKGLYRLFNEHIQPLFHPEHSEMPIFDEVVAPYWDVGAADMIERKIKEKEEYKDRLRELFEAPEVSLSMS</sequence>
<keyword evidence="2" id="KW-1185">Reference proteome</keyword>
<dbReference type="InterPro" id="IPR051678">
    <property type="entry name" value="AGP_Transferase"/>
</dbReference>
<dbReference type="STRING" id="2656787.A0A370U132"/>
<dbReference type="PANTHER" id="PTHR21310">
    <property type="entry name" value="AMINOGLYCOSIDE PHOSPHOTRANSFERASE-RELATED-RELATED"/>
    <property type="match status" value="1"/>
</dbReference>
<comment type="caution">
    <text evidence="1">The sequence shown here is derived from an EMBL/GenBank/DDBJ whole genome shotgun (WGS) entry which is preliminary data.</text>
</comment>
<protein>
    <recommendedName>
        <fullName evidence="3">Aminoglycoside phosphotransferase domain-containing protein</fullName>
    </recommendedName>
</protein>
<dbReference type="EMBL" id="NPIC01000001">
    <property type="protein sequence ID" value="RDL41490.1"/>
    <property type="molecule type" value="Genomic_DNA"/>
</dbReference>
<dbReference type="AlphaFoldDB" id="A0A370U132"/>
<dbReference type="Proteomes" id="UP000254866">
    <property type="component" value="Unassembled WGS sequence"/>
</dbReference>
<proteinExistence type="predicted"/>
<dbReference type="GeneID" id="43594318"/>
<gene>
    <name evidence="1" type="ORF">BP5553_01469</name>
</gene>
<organism evidence="1 2">
    <name type="scientific">Venustampulla echinocandica</name>
    <dbReference type="NCBI Taxonomy" id="2656787"/>
    <lineage>
        <taxon>Eukaryota</taxon>
        <taxon>Fungi</taxon>
        <taxon>Dikarya</taxon>
        <taxon>Ascomycota</taxon>
        <taxon>Pezizomycotina</taxon>
        <taxon>Leotiomycetes</taxon>
        <taxon>Helotiales</taxon>
        <taxon>Pleuroascaceae</taxon>
        <taxon>Venustampulla</taxon>
    </lineage>
</organism>
<evidence type="ECO:0000313" key="1">
    <source>
        <dbReference type="EMBL" id="RDL41490.1"/>
    </source>
</evidence>
<evidence type="ECO:0008006" key="3">
    <source>
        <dbReference type="Google" id="ProtNLM"/>
    </source>
</evidence>
<name>A0A370U132_9HELO</name>